<dbReference type="Pfam" id="PF00337">
    <property type="entry name" value="Gal-bind_lectin"/>
    <property type="match status" value="2"/>
</dbReference>
<feature type="domain" description="Galectin" evidence="3">
    <location>
        <begin position="167"/>
        <end position="303"/>
    </location>
</feature>
<proteinExistence type="predicted"/>
<dbReference type="SMART" id="SM00276">
    <property type="entry name" value="GLECT"/>
    <property type="match status" value="1"/>
</dbReference>
<dbReference type="PROSITE" id="PS51304">
    <property type="entry name" value="GALECTIN"/>
    <property type="match status" value="2"/>
</dbReference>
<dbReference type="InterPro" id="IPR001079">
    <property type="entry name" value="Galectin_CRD"/>
</dbReference>
<dbReference type="SMART" id="SM00908">
    <property type="entry name" value="Gal-bind_lectin"/>
    <property type="match status" value="2"/>
</dbReference>
<dbReference type="Proteomes" id="UP000095300">
    <property type="component" value="Unassembled WGS sequence"/>
</dbReference>
<reference evidence="4" key="2">
    <citation type="submission" date="2020-05" db="UniProtKB">
        <authorList>
            <consortium name="EnsemblMetazoa"/>
        </authorList>
    </citation>
    <scope>IDENTIFICATION</scope>
    <source>
        <strain evidence="4">USDA</strain>
    </source>
</reference>
<dbReference type="CDD" id="cd00070">
    <property type="entry name" value="GLECT"/>
    <property type="match status" value="1"/>
</dbReference>
<dbReference type="PANTHER" id="PTHR11346">
    <property type="entry name" value="GALECTIN"/>
    <property type="match status" value="1"/>
</dbReference>
<evidence type="ECO:0000313" key="4">
    <source>
        <dbReference type="EnsemblMetazoa" id="SCAU011458-PB"/>
    </source>
</evidence>
<reference evidence="5" key="1">
    <citation type="submission" date="2015-05" db="EMBL/GenBank/DDBJ databases">
        <authorList>
            <person name="Wilson R.K."/>
            <person name="Warren W.C."/>
            <person name="Olafson P."/>
        </authorList>
    </citation>
    <scope>NUCLEOTIDE SEQUENCE [LARGE SCALE GENOMIC DNA]</scope>
    <source>
        <strain evidence="5">USDA</strain>
    </source>
</reference>
<dbReference type="SUPFAM" id="SSF49899">
    <property type="entry name" value="Concanavalin A-like lectins/glucanases"/>
    <property type="match status" value="2"/>
</dbReference>
<evidence type="ECO:0000256" key="1">
    <source>
        <dbReference type="ARBA" id="ARBA00022734"/>
    </source>
</evidence>
<sequence>MENFTTEFNGTLSHHLDRGQYFEIELQTIENAKKFHISLAKEKLNKNQDADIAMYLLVNIADKKISANSRYGGDWINAIEAECDISDALKQPLKITIHLWEESFNVAINGDHKIRLYYCGNIHLVQAIQIEDDIKRITRIDHRNTYPKPWPLWCRVHHSALGETNYFSSDVPRAPHQGLMVVIRVRCYGEMGRLNINTKHEERGKLFAHFCIRFDQNLVICNSMQDGLYDQEERANSFPFDFSRDFRIGIACGEKAFLLAVNGTNLCTFAYRDWEECQLSTVGGFNMTSTHGLQFKVTEFDYVQLNGPECKNFEMQTMN</sequence>
<gene>
    <name evidence="4" type="primary">106092818</name>
</gene>
<dbReference type="EnsemblMetazoa" id="SCAU011458-RA">
    <property type="protein sequence ID" value="SCAU011458-PA"/>
    <property type="gene ID" value="SCAU011458"/>
</dbReference>
<dbReference type="GO" id="GO:0030246">
    <property type="term" value="F:carbohydrate binding"/>
    <property type="evidence" value="ECO:0007669"/>
    <property type="project" value="UniProtKB-UniRule"/>
</dbReference>
<keyword evidence="1 2" id="KW-0430">Lectin</keyword>
<dbReference type="InterPro" id="IPR013320">
    <property type="entry name" value="ConA-like_dom_sf"/>
</dbReference>
<dbReference type="InterPro" id="IPR044156">
    <property type="entry name" value="Galectin-like"/>
</dbReference>
<dbReference type="VEuPathDB" id="VectorBase:SCAU011458"/>
<feature type="domain" description="Galectin" evidence="3">
    <location>
        <begin position="8"/>
        <end position="143"/>
    </location>
</feature>
<organism evidence="4 5">
    <name type="scientific">Stomoxys calcitrans</name>
    <name type="common">Stable fly</name>
    <name type="synonym">Conops calcitrans</name>
    <dbReference type="NCBI Taxonomy" id="35570"/>
    <lineage>
        <taxon>Eukaryota</taxon>
        <taxon>Metazoa</taxon>
        <taxon>Ecdysozoa</taxon>
        <taxon>Arthropoda</taxon>
        <taxon>Hexapoda</taxon>
        <taxon>Insecta</taxon>
        <taxon>Pterygota</taxon>
        <taxon>Neoptera</taxon>
        <taxon>Endopterygota</taxon>
        <taxon>Diptera</taxon>
        <taxon>Brachycera</taxon>
        <taxon>Muscomorpha</taxon>
        <taxon>Muscoidea</taxon>
        <taxon>Muscidae</taxon>
        <taxon>Stomoxys</taxon>
    </lineage>
</organism>
<protein>
    <recommendedName>
        <fullName evidence="2">Galectin</fullName>
    </recommendedName>
</protein>
<evidence type="ECO:0000256" key="2">
    <source>
        <dbReference type="RuleBase" id="RU102079"/>
    </source>
</evidence>
<dbReference type="AlphaFoldDB" id="A0A1I8PVA7"/>
<dbReference type="OrthoDB" id="6251307at2759"/>
<dbReference type="EnsemblMetazoa" id="SCAU011458-RB">
    <property type="protein sequence ID" value="SCAU011458-PB"/>
    <property type="gene ID" value="SCAU011458"/>
</dbReference>
<dbReference type="KEGG" id="scac:106092818"/>
<keyword evidence="5" id="KW-1185">Reference proteome</keyword>
<evidence type="ECO:0000313" key="5">
    <source>
        <dbReference type="Proteomes" id="UP000095300"/>
    </source>
</evidence>
<dbReference type="PANTHER" id="PTHR11346:SF189">
    <property type="entry name" value="GALECTIN"/>
    <property type="match status" value="1"/>
</dbReference>
<evidence type="ECO:0000259" key="3">
    <source>
        <dbReference type="PROSITE" id="PS51304"/>
    </source>
</evidence>
<accession>A0A1I8PVA7</accession>
<dbReference type="Gene3D" id="2.60.120.200">
    <property type="match status" value="2"/>
</dbReference>
<name>A0A1I8PVA7_STOCA</name>